<evidence type="ECO:0000313" key="2">
    <source>
        <dbReference type="Proteomes" id="UP000229907"/>
    </source>
</evidence>
<name>A0A2D3D6N5_9BIFI</name>
<organism evidence="1 2">
    <name type="scientific">Bifidobacterium choerinum</name>
    <dbReference type="NCBI Taxonomy" id="35760"/>
    <lineage>
        <taxon>Bacteria</taxon>
        <taxon>Bacillati</taxon>
        <taxon>Actinomycetota</taxon>
        <taxon>Actinomycetes</taxon>
        <taxon>Bifidobacteriales</taxon>
        <taxon>Bifidobacteriaceae</taxon>
        <taxon>Bifidobacterium</taxon>
    </lineage>
</organism>
<gene>
    <name evidence="1" type="ORF">BcFMB_07670</name>
</gene>
<reference evidence="1 2" key="1">
    <citation type="submission" date="2016-11" db="EMBL/GenBank/DDBJ databases">
        <title>complete genome sequence of Bifidobacterium choerinum strain FMB-1.</title>
        <authorList>
            <person name="Park C.-S."/>
            <person name="Jung D.-H."/>
            <person name="Choi D.-S."/>
        </authorList>
    </citation>
    <scope>NUCLEOTIDE SEQUENCE [LARGE SCALE GENOMIC DNA]</scope>
    <source>
        <strain evidence="1 2">FMB-1</strain>
    </source>
</reference>
<sequence>MIPSDYETVTVRRSSSRMVDGRRVAGEPEPVGQIGVLVAPVTREWLTQTGRVTLRSGVDLYRRGHAVLDMREGDLVDVRGETMVVTGSPMQWRRGDRVIGWQWHCERKEDTI</sequence>
<proteinExistence type="predicted"/>
<evidence type="ECO:0000313" key="1">
    <source>
        <dbReference type="EMBL" id="ATU20819.1"/>
    </source>
</evidence>
<dbReference type="EMBL" id="CP018044">
    <property type="protein sequence ID" value="ATU20819.1"/>
    <property type="molecule type" value="Genomic_DNA"/>
</dbReference>
<dbReference type="AlphaFoldDB" id="A0A2D3D6N5"/>
<protein>
    <submittedName>
        <fullName evidence="1">Uncharacterized protein</fullName>
    </submittedName>
</protein>
<dbReference type="Proteomes" id="UP000229907">
    <property type="component" value="Chromosome"/>
</dbReference>
<dbReference type="KEGG" id="bcho:BcFMB_07670"/>
<dbReference type="RefSeq" id="WP_099721472.1">
    <property type="nucleotide sequence ID" value="NZ_CP018044.1"/>
</dbReference>
<accession>A0A2D3D6N5</accession>